<evidence type="ECO:0000259" key="1">
    <source>
        <dbReference type="PROSITE" id="PS51677"/>
    </source>
</evidence>
<protein>
    <submittedName>
        <fullName evidence="2">Polysaccharide deacetylase family protein</fullName>
    </submittedName>
</protein>
<proteinExistence type="predicted"/>
<dbReference type="Pfam" id="PF01522">
    <property type="entry name" value="Polysacc_deac_1"/>
    <property type="match status" value="1"/>
</dbReference>
<dbReference type="PANTHER" id="PTHR10587:SF137">
    <property type="entry name" value="4-DEOXY-4-FORMAMIDO-L-ARABINOSE-PHOSPHOUNDECAPRENOL DEFORMYLASE ARND-RELATED"/>
    <property type="match status" value="1"/>
</dbReference>
<dbReference type="PROSITE" id="PS51677">
    <property type="entry name" value="NODB"/>
    <property type="match status" value="1"/>
</dbReference>
<dbReference type="InterPro" id="IPR011330">
    <property type="entry name" value="Glyco_hydro/deAcase_b/a-brl"/>
</dbReference>
<dbReference type="PANTHER" id="PTHR10587">
    <property type="entry name" value="GLYCOSYL TRANSFERASE-RELATED"/>
    <property type="match status" value="1"/>
</dbReference>
<evidence type="ECO:0000313" key="3">
    <source>
        <dbReference type="Proteomes" id="UP001061302"/>
    </source>
</evidence>
<gene>
    <name evidence="2" type="ORF">N8I74_13560</name>
</gene>
<dbReference type="EMBL" id="CP106753">
    <property type="protein sequence ID" value="UXY14338.1"/>
    <property type="molecule type" value="Genomic_DNA"/>
</dbReference>
<name>A0ABY6DR00_9NEIS</name>
<feature type="domain" description="NodB homology" evidence="1">
    <location>
        <begin position="37"/>
        <end position="249"/>
    </location>
</feature>
<evidence type="ECO:0000313" key="2">
    <source>
        <dbReference type="EMBL" id="UXY14338.1"/>
    </source>
</evidence>
<sequence length="283" mass="30210">MHIALQNAGLVRRFCMVLLSGLLAGGDARGETTPAPARFVLTFDDGPSLWREQPTDRILAQLADNPVQPGIKALFFVQTGHQDHGAHPDGQALMQAACAAGHRLAVHTATAAGHVPHPRLAPHELAASLIAGRAAIAARCGAAAPLVRPPDWAFNAQTQAVYAAQGLGMLLTDVNARDGKIYGWNISLRRRGHLRSELARVLAAAQSGRLQPVAGVLPVIVTFHDTNTFTARTMREYLQILVEEARTVGLPLADPPFYAEGDALVQAAQQRATAGVYARTTWP</sequence>
<organism evidence="2 3">
    <name type="scientific">Chitiniphilus purpureus</name>
    <dbReference type="NCBI Taxonomy" id="2981137"/>
    <lineage>
        <taxon>Bacteria</taxon>
        <taxon>Pseudomonadati</taxon>
        <taxon>Pseudomonadota</taxon>
        <taxon>Betaproteobacteria</taxon>
        <taxon>Neisseriales</taxon>
        <taxon>Chitinibacteraceae</taxon>
        <taxon>Chitiniphilus</taxon>
    </lineage>
</organism>
<reference evidence="2" key="1">
    <citation type="submission" date="2022-10" db="EMBL/GenBank/DDBJ databases">
        <title>Chitiniphilus purpureus sp. nov., a novel chitin-degrading bacterium isolated from crawfish pond sediment.</title>
        <authorList>
            <person name="Li K."/>
        </authorList>
    </citation>
    <scope>NUCLEOTIDE SEQUENCE</scope>
    <source>
        <strain evidence="2">CD1</strain>
    </source>
</reference>
<dbReference type="Proteomes" id="UP001061302">
    <property type="component" value="Chromosome"/>
</dbReference>
<dbReference type="CDD" id="cd10917">
    <property type="entry name" value="CE4_NodB_like_6s_7s"/>
    <property type="match status" value="1"/>
</dbReference>
<keyword evidence="3" id="KW-1185">Reference proteome</keyword>
<dbReference type="SUPFAM" id="SSF88713">
    <property type="entry name" value="Glycoside hydrolase/deacetylase"/>
    <property type="match status" value="1"/>
</dbReference>
<dbReference type="InterPro" id="IPR002509">
    <property type="entry name" value="NODB_dom"/>
</dbReference>
<dbReference type="Gene3D" id="3.20.20.370">
    <property type="entry name" value="Glycoside hydrolase/deacetylase"/>
    <property type="match status" value="1"/>
</dbReference>
<dbReference type="RefSeq" id="WP_263123637.1">
    <property type="nucleotide sequence ID" value="NZ_CP106753.1"/>
</dbReference>
<dbReference type="InterPro" id="IPR050248">
    <property type="entry name" value="Polysacc_deacetylase_ArnD"/>
</dbReference>
<accession>A0ABY6DR00</accession>